<evidence type="ECO:0000313" key="2">
    <source>
        <dbReference type="Proteomes" id="UP000821845"/>
    </source>
</evidence>
<evidence type="ECO:0000313" key="1">
    <source>
        <dbReference type="EMBL" id="KAH6941479.1"/>
    </source>
</evidence>
<proteinExistence type="predicted"/>
<gene>
    <name evidence="1" type="ORF">HPB50_019000</name>
</gene>
<reference evidence="1" key="1">
    <citation type="submission" date="2020-05" db="EMBL/GenBank/DDBJ databases">
        <title>Large-scale comparative analyses of tick genomes elucidate their genetic diversity and vector capacities.</title>
        <authorList>
            <person name="Jia N."/>
            <person name="Wang J."/>
            <person name="Shi W."/>
            <person name="Du L."/>
            <person name="Sun Y."/>
            <person name="Zhan W."/>
            <person name="Jiang J."/>
            <person name="Wang Q."/>
            <person name="Zhang B."/>
            <person name="Ji P."/>
            <person name="Sakyi L.B."/>
            <person name="Cui X."/>
            <person name="Yuan T."/>
            <person name="Jiang B."/>
            <person name="Yang W."/>
            <person name="Lam T.T.-Y."/>
            <person name="Chang Q."/>
            <person name="Ding S."/>
            <person name="Wang X."/>
            <person name="Zhu J."/>
            <person name="Ruan X."/>
            <person name="Zhao L."/>
            <person name="Wei J."/>
            <person name="Que T."/>
            <person name="Du C."/>
            <person name="Cheng J."/>
            <person name="Dai P."/>
            <person name="Han X."/>
            <person name="Huang E."/>
            <person name="Gao Y."/>
            <person name="Liu J."/>
            <person name="Shao H."/>
            <person name="Ye R."/>
            <person name="Li L."/>
            <person name="Wei W."/>
            <person name="Wang X."/>
            <person name="Wang C."/>
            <person name="Yang T."/>
            <person name="Huo Q."/>
            <person name="Li W."/>
            <person name="Guo W."/>
            <person name="Chen H."/>
            <person name="Zhou L."/>
            <person name="Ni X."/>
            <person name="Tian J."/>
            <person name="Zhou Y."/>
            <person name="Sheng Y."/>
            <person name="Liu T."/>
            <person name="Pan Y."/>
            <person name="Xia L."/>
            <person name="Li J."/>
            <person name="Zhao F."/>
            <person name="Cao W."/>
        </authorList>
    </citation>
    <scope>NUCLEOTIDE SEQUENCE</scope>
    <source>
        <strain evidence="1">Hyas-2018</strain>
    </source>
</reference>
<protein>
    <submittedName>
        <fullName evidence="1">Uncharacterized protein</fullName>
    </submittedName>
</protein>
<dbReference type="EMBL" id="CM023491">
    <property type="protein sequence ID" value="KAH6941479.1"/>
    <property type="molecule type" value="Genomic_DNA"/>
</dbReference>
<name>A0ACB7T655_HYAAI</name>
<dbReference type="Proteomes" id="UP000821845">
    <property type="component" value="Chromosome 11"/>
</dbReference>
<organism evidence="1 2">
    <name type="scientific">Hyalomma asiaticum</name>
    <name type="common">Tick</name>
    <dbReference type="NCBI Taxonomy" id="266040"/>
    <lineage>
        <taxon>Eukaryota</taxon>
        <taxon>Metazoa</taxon>
        <taxon>Ecdysozoa</taxon>
        <taxon>Arthropoda</taxon>
        <taxon>Chelicerata</taxon>
        <taxon>Arachnida</taxon>
        <taxon>Acari</taxon>
        <taxon>Parasitiformes</taxon>
        <taxon>Ixodida</taxon>
        <taxon>Ixodoidea</taxon>
        <taxon>Ixodidae</taxon>
        <taxon>Hyalomminae</taxon>
        <taxon>Hyalomma</taxon>
    </lineage>
</organism>
<comment type="caution">
    <text evidence="1">The sequence shown here is derived from an EMBL/GenBank/DDBJ whole genome shotgun (WGS) entry which is preliminary data.</text>
</comment>
<sequence>MKEERKKWRGYIGPKPAELEPCIAVVAPRRSRIGKQLSLRLTSQIADAASGRQGLGGQNNVAFGDLNPFPMRVINAKRVQHMQAVKEQLRKLDEIRNSLPARKTQECGSPVSSDDPSK</sequence>
<keyword evidence="2" id="KW-1185">Reference proteome</keyword>
<accession>A0ACB7T655</accession>